<proteinExistence type="predicted"/>
<organism evidence="2">
    <name type="scientific">Cacopsylla melanoneura</name>
    <dbReference type="NCBI Taxonomy" id="428564"/>
    <lineage>
        <taxon>Eukaryota</taxon>
        <taxon>Metazoa</taxon>
        <taxon>Ecdysozoa</taxon>
        <taxon>Arthropoda</taxon>
        <taxon>Hexapoda</taxon>
        <taxon>Insecta</taxon>
        <taxon>Pterygota</taxon>
        <taxon>Neoptera</taxon>
        <taxon>Paraneoptera</taxon>
        <taxon>Hemiptera</taxon>
        <taxon>Sternorrhyncha</taxon>
        <taxon>Psylloidea</taxon>
        <taxon>Psyllidae</taxon>
        <taxon>Psyllinae</taxon>
        <taxon>Cacopsylla</taxon>
    </lineage>
</organism>
<evidence type="ECO:0000256" key="1">
    <source>
        <dbReference type="SAM" id="MobiDB-lite"/>
    </source>
</evidence>
<feature type="compositionally biased region" description="Basic and acidic residues" evidence="1">
    <location>
        <begin position="10"/>
        <end position="33"/>
    </location>
</feature>
<feature type="region of interest" description="Disordered" evidence="1">
    <location>
        <begin position="1"/>
        <end position="61"/>
    </location>
</feature>
<accession>A0A8D8X457</accession>
<reference evidence="2" key="1">
    <citation type="submission" date="2021-05" db="EMBL/GenBank/DDBJ databases">
        <authorList>
            <person name="Alioto T."/>
            <person name="Alioto T."/>
            <person name="Gomez Garrido J."/>
        </authorList>
    </citation>
    <scope>NUCLEOTIDE SEQUENCE</scope>
</reference>
<evidence type="ECO:0000313" key="2">
    <source>
        <dbReference type="EMBL" id="CAG6681169.1"/>
    </source>
</evidence>
<name>A0A8D8X457_9HEMI</name>
<sequence>MTTYYINKVGENDKRNPVRRKNGERGKSLRSNKEGSSNEDFNNRLRSNEDEFRGSRRSRARKEKLAIDCILLKYNALNTTCKPSLFRPKFMQKNKVDSVILKFRRVTTRRAYEKGTDMLLEENVEGIRHDVQATQHSKSNTSL</sequence>
<dbReference type="EMBL" id="HBUF01254544">
    <property type="protein sequence ID" value="CAG6681169.1"/>
    <property type="molecule type" value="Transcribed_RNA"/>
</dbReference>
<protein>
    <submittedName>
        <fullName evidence="2">Uncharacterized protein</fullName>
    </submittedName>
</protein>
<feature type="compositionally biased region" description="Basic and acidic residues" evidence="1">
    <location>
        <begin position="41"/>
        <end position="54"/>
    </location>
</feature>
<dbReference type="AlphaFoldDB" id="A0A8D8X457"/>